<dbReference type="AlphaFoldDB" id="A0A9D3ZMC6"/>
<gene>
    <name evidence="2" type="ORF">J1N35_037904</name>
</gene>
<dbReference type="OrthoDB" id="958530at2759"/>
<name>A0A9D3ZMC6_9ROSI</name>
<proteinExistence type="predicted"/>
<sequence length="195" mass="22783">MRLPTELQDIQLLLDRRSKVESIPVEPQELNDLHCIDLRQLDENWPVLRSQYINMWNNQYDLLPTREHIIISKLACNLEYMPWFRIHGKPYLYGKEAKHRHPYTNRPRWGSLNLNGGEAGPSSTPMQEPAPRVSAPMSTSPPVQYVPSYSDTYLNPYIFIQEQYIAPHFFTFSPMLGWTISHPSPRFYTSGHLIS</sequence>
<accession>A0A9D3ZMC6</accession>
<keyword evidence="3" id="KW-1185">Reference proteome</keyword>
<protein>
    <submittedName>
        <fullName evidence="2">Uncharacterized protein</fullName>
    </submittedName>
</protein>
<evidence type="ECO:0000256" key="1">
    <source>
        <dbReference type="SAM" id="MobiDB-lite"/>
    </source>
</evidence>
<dbReference type="Proteomes" id="UP000828251">
    <property type="component" value="Unassembled WGS sequence"/>
</dbReference>
<dbReference type="EMBL" id="JAIQCV010000011">
    <property type="protein sequence ID" value="KAH1047120.1"/>
    <property type="molecule type" value="Genomic_DNA"/>
</dbReference>
<comment type="caution">
    <text evidence="2">The sequence shown here is derived from an EMBL/GenBank/DDBJ whole genome shotgun (WGS) entry which is preliminary data.</text>
</comment>
<feature type="region of interest" description="Disordered" evidence="1">
    <location>
        <begin position="110"/>
        <end position="139"/>
    </location>
</feature>
<organism evidence="2 3">
    <name type="scientific">Gossypium stocksii</name>
    <dbReference type="NCBI Taxonomy" id="47602"/>
    <lineage>
        <taxon>Eukaryota</taxon>
        <taxon>Viridiplantae</taxon>
        <taxon>Streptophyta</taxon>
        <taxon>Embryophyta</taxon>
        <taxon>Tracheophyta</taxon>
        <taxon>Spermatophyta</taxon>
        <taxon>Magnoliopsida</taxon>
        <taxon>eudicotyledons</taxon>
        <taxon>Gunneridae</taxon>
        <taxon>Pentapetalae</taxon>
        <taxon>rosids</taxon>
        <taxon>malvids</taxon>
        <taxon>Malvales</taxon>
        <taxon>Malvaceae</taxon>
        <taxon>Malvoideae</taxon>
        <taxon>Gossypium</taxon>
    </lineage>
</organism>
<reference evidence="2 3" key="1">
    <citation type="journal article" date="2021" name="Plant Biotechnol. J.">
        <title>Multi-omics assisted identification of the key and species-specific regulatory components of drought-tolerant mechanisms in Gossypium stocksii.</title>
        <authorList>
            <person name="Yu D."/>
            <person name="Ke L."/>
            <person name="Zhang D."/>
            <person name="Wu Y."/>
            <person name="Sun Y."/>
            <person name="Mei J."/>
            <person name="Sun J."/>
            <person name="Sun Y."/>
        </authorList>
    </citation>
    <scope>NUCLEOTIDE SEQUENCE [LARGE SCALE GENOMIC DNA]</scope>
    <source>
        <strain evidence="3">cv. E1</strain>
        <tissue evidence="2">Leaf</tissue>
    </source>
</reference>
<evidence type="ECO:0000313" key="2">
    <source>
        <dbReference type="EMBL" id="KAH1047120.1"/>
    </source>
</evidence>
<evidence type="ECO:0000313" key="3">
    <source>
        <dbReference type="Proteomes" id="UP000828251"/>
    </source>
</evidence>